<sequence length="106" mass="12468">KSFGYFEMEEELIKLVRESQAQFQDLKPSFNNVSCQSKNLKRQTGTYLCISFRLQDLKLDSKISSPVPMHLPGKAKKRKTLKKTYLFPVLEFQDRFQDLKPGFKIF</sequence>
<dbReference type="Proteomes" id="UP000789405">
    <property type="component" value="Unassembled WGS sequence"/>
</dbReference>
<comment type="caution">
    <text evidence="1">The sequence shown here is derived from an EMBL/GenBank/DDBJ whole genome shotgun (WGS) entry which is preliminary data.</text>
</comment>
<name>A0A9N9HIY4_9GLOM</name>
<evidence type="ECO:0000313" key="1">
    <source>
        <dbReference type="EMBL" id="CAG8677598.1"/>
    </source>
</evidence>
<feature type="non-terminal residue" evidence="1">
    <location>
        <position position="106"/>
    </location>
</feature>
<gene>
    <name evidence="1" type="ORF">DERYTH_LOCUS11604</name>
</gene>
<proteinExistence type="predicted"/>
<keyword evidence="2" id="KW-1185">Reference proteome</keyword>
<reference evidence="1" key="1">
    <citation type="submission" date="2021-06" db="EMBL/GenBank/DDBJ databases">
        <authorList>
            <person name="Kallberg Y."/>
            <person name="Tangrot J."/>
            <person name="Rosling A."/>
        </authorList>
    </citation>
    <scope>NUCLEOTIDE SEQUENCE</scope>
    <source>
        <strain evidence="1">MA453B</strain>
    </source>
</reference>
<dbReference type="EMBL" id="CAJVPY010007257">
    <property type="protein sequence ID" value="CAG8677598.1"/>
    <property type="molecule type" value="Genomic_DNA"/>
</dbReference>
<evidence type="ECO:0000313" key="2">
    <source>
        <dbReference type="Proteomes" id="UP000789405"/>
    </source>
</evidence>
<organism evidence="1 2">
    <name type="scientific">Dentiscutata erythropus</name>
    <dbReference type="NCBI Taxonomy" id="1348616"/>
    <lineage>
        <taxon>Eukaryota</taxon>
        <taxon>Fungi</taxon>
        <taxon>Fungi incertae sedis</taxon>
        <taxon>Mucoromycota</taxon>
        <taxon>Glomeromycotina</taxon>
        <taxon>Glomeromycetes</taxon>
        <taxon>Diversisporales</taxon>
        <taxon>Gigasporaceae</taxon>
        <taxon>Dentiscutata</taxon>
    </lineage>
</organism>
<protein>
    <submittedName>
        <fullName evidence="1">9568_t:CDS:1</fullName>
    </submittedName>
</protein>
<accession>A0A9N9HIY4</accession>
<dbReference type="AlphaFoldDB" id="A0A9N9HIY4"/>